<keyword evidence="4" id="KW-1015">Disulfide bond</keyword>
<sequence>MIELLAALRKIEAKHGQDFERDIRENHKNIERERFKGTHKEQLNYEKKTNDTNSTRHKPDVTRGATNSEYIKESIKSKRSVNDSLIDDFKREEANGKRHNTRRIVVPKARSYANNENNTNDNFGTDPTSHPPKKYHSNALETIPPARHDRLSEGTTQPDRYESENMETVNDRRISWRNRDISRNQTEIRQIFQNHEAAARENHRRLTRRHLRAPRQVYAIHYGADSSLFSTQDEHTGNGRARHYNGVFRAWQPSEWVADLGMSRHFTLAGDGKLTVHEPGLYLVYAQIHYLDEHDENGFHVLVNGRPILQCMVRIEKHKRKEF</sequence>
<evidence type="ECO:0000256" key="3">
    <source>
        <dbReference type="ARBA" id="ARBA00022525"/>
    </source>
</evidence>
<evidence type="ECO:0000256" key="2">
    <source>
        <dbReference type="ARBA" id="ARBA00022514"/>
    </source>
</evidence>
<accession>A0A151IHY2</accession>
<dbReference type="SUPFAM" id="SSF49842">
    <property type="entry name" value="TNF-like"/>
    <property type="match status" value="1"/>
</dbReference>
<gene>
    <name evidence="7" type="ORF">ALC62_07173</name>
</gene>
<dbReference type="GO" id="GO:0005125">
    <property type="term" value="F:cytokine activity"/>
    <property type="evidence" value="ECO:0007669"/>
    <property type="project" value="UniProtKB-KW"/>
</dbReference>
<dbReference type="EMBL" id="KQ977548">
    <property type="protein sequence ID" value="KYN02021.1"/>
    <property type="molecule type" value="Genomic_DNA"/>
</dbReference>
<dbReference type="PANTHER" id="PTHR15151">
    <property type="entry name" value="PROTEIN EIGER"/>
    <property type="match status" value="1"/>
</dbReference>
<dbReference type="PROSITE" id="PS00251">
    <property type="entry name" value="THD_1"/>
    <property type="match status" value="1"/>
</dbReference>
<dbReference type="Proteomes" id="UP000078542">
    <property type="component" value="Unassembled WGS sequence"/>
</dbReference>
<evidence type="ECO:0000256" key="6">
    <source>
        <dbReference type="SAM" id="MobiDB-lite"/>
    </source>
</evidence>
<dbReference type="InterPro" id="IPR021184">
    <property type="entry name" value="TNF_CS"/>
</dbReference>
<dbReference type="AlphaFoldDB" id="A0A151IHY2"/>
<keyword evidence="5" id="KW-0325">Glycoprotein</keyword>
<reference evidence="7 8" key="1">
    <citation type="submission" date="2016-03" db="EMBL/GenBank/DDBJ databases">
        <title>Cyphomyrmex costatus WGS genome.</title>
        <authorList>
            <person name="Nygaard S."/>
            <person name="Hu H."/>
            <person name="Boomsma J."/>
            <person name="Zhang G."/>
        </authorList>
    </citation>
    <scope>NUCLEOTIDE SEQUENCE [LARGE SCALE GENOMIC DNA]</scope>
    <source>
        <strain evidence="7">MS0001</strain>
        <tissue evidence="7">Whole body</tissue>
    </source>
</reference>
<evidence type="ECO:0000313" key="7">
    <source>
        <dbReference type="EMBL" id="KYN02021.1"/>
    </source>
</evidence>
<feature type="compositionally biased region" description="Basic and acidic residues" evidence="6">
    <location>
        <begin position="36"/>
        <end position="50"/>
    </location>
</feature>
<evidence type="ECO:0000256" key="1">
    <source>
        <dbReference type="ARBA" id="ARBA00004613"/>
    </source>
</evidence>
<feature type="region of interest" description="Disordered" evidence="6">
    <location>
        <begin position="36"/>
        <end position="62"/>
    </location>
</feature>
<dbReference type="PANTHER" id="PTHR15151:SF24">
    <property type="entry name" value="A PROLIFERATION-INDUCING LIGAND-LIKE PROTEIN-RELATED"/>
    <property type="match status" value="1"/>
</dbReference>
<evidence type="ECO:0000313" key="8">
    <source>
        <dbReference type="Proteomes" id="UP000078542"/>
    </source>
</evidence>
<keyword evidence="8" id="KW-1185">Reference proteome</keyword>
<dbReference type="GO" id="GO:0005615">
    <property type="term" value="C:extracellular space"/>
    <property type="evidence" value="ECO:0007669"/>
    <property type="project" value="UniProtKB-KW"/>
</dbReference>
<protein>
    <submittedName>
        <fullName evidence="7">Uncharacterized protein</fullName>
    </submittedName>
</protein>
<evidence type="ECO:0000256" key="4">
    <source>
        <dbReference type="ARBA" id="ARBA00023157"/>
    </source>
</evidence>
<comment type="subcellular location">
    <subcellularLocation>
        <location evidence="1">Secreted</location>
    </subcellularLocation>
</comment>
<proteinExistence type="predicted"/>
<dbReference type="Gene3D" id="2.60.120.40">
    <property type="match status" value="1"/>
</dbReference>
<name>A0A151IHY2_9HYME</name>
<keyword evidence="2" id="KW-0202">Cytokine</keyword>
<evidence type="ECO:0000256" key="5">
    <source>
        <dbReference type="ARBA" id="ARBA00023180"/>
    </source>
</evidence>
<keyword evidence="3" id="KW-0964">Secreted</keyword>
<organism evidence="7 8">
    <name type="scientific">Cyphomyrmex costatus</name>
    <dbReference type="NCBI Taxonomy" id="456900"/>
    <lineage>
        <taxon>Eukaryota</taxon>
        <taxon>Metazoa</taxon>
        <taxon>Ecdysozoa</taxon>
        <taxon>Arthropoda</taxon>
        <taxon>Hexapoda</taxon>
        <taxon>Insecta</taxon>
        <taxon>Pterygota</taxon>
        <taxon>Neoptera</taxon>
        <taxon>Endopterygota</taxon>
        <taxon>Hymenoptera</taxon>
        <taxon>Apocrita</taxon>
        <taxon>Aculeata</taxon>
        <taxon>Formicoidea</taxon>
        <taxon>Formicidae</taxon>
        <taxon>Myrmicinae</taxon>
        <taxon>Cyphomyrmex</taxon>
    </lineage>
</organism>
<dbReference type="InterPro" id="IPR051748">
    <property type="entry name" value="TNF_Ligand_Superfamily"/>
</dbReference>
<dbReference type="InterPro" id="IPR008983">
    <property type="entry name" value="Tumour_necrosis_fac-like_dom"/>
</dbReference>
<feature type="region of interest" description="Disordered" evidence="6">
    <location>
        <begin position="142"/>
        <end position="167"/>
    </location>
</feature>
<dbReference type="STRING" id="456900.A0A151IHY2"/>